<feature type="domain" description="Methyltransferase type 11" evidence="1">
    <location>
        <begin position="62"/>
        <end position="106"/>
    </location>
</feature>
<dbReference type="Proteomes" id="UP000569092">
    <property type="component" value="Unassembled WGS sequence"/>
</dbReference>
<gene>
    <name evidence="2" type="ORF">HDF10_000149</name>
</gene>
<dbReference type="InterPro" id="IPR013216">
    <property type="entry name" value="Methyltransf_11"/>
</dbReference>
<proteinExistence type="predicted"/>
<dbReference type="GO" id="GO:0008757">
    <property type="term" value="F:S-adenosylmethionine-dependent methyltransferase activity"/>
    <property type="evidence" value="ECO:0007669"/>
    <property type="project" value="InterPro"/>
</dbReference>
<dbReference type="InterPro" id="IPR029063">
    <property type="entry name" value="SAM-dependent_MTases_sf"/>
</dbReference>
<evidence type="ECO:0000313" key="3">
    <source>
        <dbReference type="Proteomes" id="UP000569092"/>
    </source>
</evidence>
<evidence type="ECO:0000259" key="1">
    <source>
        <dbReference type="Pfam" id="PF08241"/>
    </source>
</evidence>
<accession>A0A7W8N1P3</accession>
<organism evidence="2 3">
    <name type="scientific">Tunturiibacter lichenicola</name>
    <dbReference type="NCBI Taxonomy" id="2051959"/>
    <lineage>
        <taxon>Bacteria</taxon>
        <taxon>Pseudomonadati</taxon>
        <taxon>Acidobacteriota</taxon>
        <taxon>Terriglobia</taxon>
        <taxon>Terriglobales</taxon>
        <taxon>Acidobacteriaceae</taxon>
        <taxon>Tunturiibacter</taxon>
    </lineage>
</organism>
<reference evidence="2 3" key="1">
    <citation type="submission" date="2020-08" db="EMBL/GenBank/DDBJ databases">
        <title>Genomic Encyclopedia of Type Strains, Phase IV (KMG-V): Genome sequencing to study the core and pangenomes of soil and plant-associated prokaryotes.</title>
        <authorList>
            <person name="Whitman W."/>
        </authorList>
    </citation>
    <scope>NUCLEOTIDE SEQUENCE [LARGE SCALE GENOMIC DNA]</scope>
    <source>
        <strain evidence="2 3">M8US30</strain>
    </source>
</reference>
<keyword evidence="2" id="KW-0808">Transferase</keyword>
<dbReference type="SUPFAM" id="SSF53335">
    <property type="entry name" value="S-adenosyl-L-methionine-dependent methyltransferases"/>
    <property type="match status" value="1"/>
</dbReference>
<name>A0A7W8N1P3_9BACT</name>
<dbReference type="EMBL" id="JACHDZ010000001">
    <property type="protein sequence ID" value="MBB5342199.1"/>
    <property type="molecule type" value="Genomic_DNA"/>
</dbReference>
<keyword evidence="2" id="KW-0489">Methyltransferase</keyword>
<evidence type="ECO:0000313" key="2">
    <source>
        <dbReference type="EMBL" id="MBB5342199.1"/>
    </source>
</evidence>
<protein>
    <submittedName>
        <fullName evidence="2">SAM-dependent methyltransferase</fullName>
    </submittedName>
</protein>
<comment type="caution">
    <text evidence="2">The sequence shown here is derived from an EMBL/GenBank/DDBJ whole genome shotgun (WGS) entry which is preliminary data.</text>
</comment>
<sequence>MLNWAARYYPIARILKAHGMFEEGSVLEIGSGPVGLGRFRKVPFVGCDVSFPFEPSWPMTPMVASAAELPVKDNAFDVVLASDVLEHVPPDLRKVVIGEALRVARKLVIFGFPCGKLAWESDRELLNVYVKSNRTPPGWLSEHMDAPFPESEIFEGLDGWEMQQQGNESIAFHSWLMQREMSGIFNRASSLGMRVAPSLVEALLRQADRGPFYRRIFTLRSTEND</sequence>
<dbReference type="Gene3D" id="3.40.50.150">
    <property type="entry name" value="Vaccinia Virus protein VP39"/>
    <property type="match status" value="1"/>
</dbReference>
<dbReference type="Pfam" id="PF08241">
    <property type="entry name" value="Methyltransf_11"/>
    <property type="match status" value="1"/>
</dbReference>
<dbReference type="GO" id="GO:0032259">
    <property type="term" value="P:methylation"/>
    <property type="evidence" value="ECO:0007669"/>
    <property type="project" value="UniProtKB-KW"/>
</dbReference>
<dbReference type="AlphaFoldDB" id="A0A7W8N1P3"/>